<sequence>MAAVGGRQEEVEGTAPAGLLELPDLLLHVILSHLTSMGDLGAVAASCSSLRALVRGSNWDQPAALAANVFTPALPGSLVWAAERMPQLRSVDLSGATACSDADLLPLSQLGHLTSLSVAGLWRVTGASSNITTWPPAGDSGRRRSRAGHTQQLDVLGGIVASNRGLVTLDLSGTAVPVGTGLAAVLAQLTAGVPNATKPAHGLRCLRLAGCPRQDGGGPAALREVLLECPALQELDVSNADVTALPVLADSGLLRPLTCCRFSGCELLGGIGWLLSSDGWRLQQLDVSRTAVDDSDVELVGCRELRSLDLSGCCRIKGPGLLALSQAAMLAHLQELRLADLAWVQQQHLGDLLYSWSSVSECGITVDLSGCGGLSDASLQALWPGPTTSDNYCLHQLQLSGSGRVPASALLQLAQVSANNDQLLLSRLQHLDVSHVQSLSRGTSGPGSAAAGPGDSPAAQALSALFEAAGGSLHTAVLDGCFMGAGLLPLLVGCCPGVERLSLVGCSGLANADLAALTGLRCLKDLAVGGSSLAWHENRALSGLTGLTRLRLARRPYLTDAQLAPVLAANRGSLRQLELAGCPSLTDAALLHLLPPAQQGGSSSSEQPAQAGEQVQAAEHGQAGPQQHSVGGVQQQPGPLGEHTGSCPGSPSASRQPSRQRPQSPPLEQLRLVCCDRVVGTSLRHLRRLRSLRLSGCPAVTDTALQAAAICCTRLALLELPSHIAANRMPVAPAGAASHLHGLQLMGGEYRGRRRAGG</sequence>
<dbReference type="EMBL" id="JADXDR010000202">
    <property type="protein sequence ID" value="KAI7836132.1"/>
    <property type="molecule type" value="Genomic_DNA"/>
</dbReference>
<gene>
    <name evidence="3" type="ORF">COHA_009962</name>
</gene>
<reference evidence="3" key="1">
    <citation type="submission" date="2020-11" db="EMBL/GenBank/DDBJ databases">
        <title>Chlorella ohadii genome sequencing and assembly.</title>
        <authorList>
            <person name="Murik O."/>
            <person name="Treves H."/>
            <person name="Kedem I."/>
            <person name="Shotland Y."/>
            <person name="Kaplan A."/>
        </authorList>
    </citation>
    <scope>NUCLEOTIDE SEQUENCE</scope>
    <source>
        <strain evidence="3">1</strain>
    </source>
</reference>
<dbReference type="GO" id="GO:0019005">
    <property type="term" value="C:SCF ubiquitin ligase complex"/>
    <property type="evidence" value="ECO:0007669"/>
    <property type="project" value="TreeGrafter"/>
</dbReference>
<proteinExistence type="predicted"/>
<comment type="subcellular location">
    <subcellularLocation>
        <location evidence="1">Cytoplasm</location>
        <location evidence="1">Cytoskeleton</location>
        <location evidence="1">Cilium axoneme</location>
    </subcellularLocation>
</comment>
<protein>
    <submittedName>
        <fullName evidence="3">Uncharacterized protein</fullName>
    </submittedName>
</protein>
<keyword evidence="4" id="KW-1185">Reference proteome</keyword>
<feature type="compositionally biased region" description="Low complexity" evidence="2">
    <location>
        <begin position="624"/>
        <end position="641"/>
    </location>
</feature>
<dbReference type="PANTHER" id="PTHR13318:SF190">
    <property type="entry name" value="PARTNER OF PAIRED, ISOFORM B"/>
    <property type="match status" value="1"/>
</dbReference>
<dbReference type="SUPFAM" id="SSF52047">
    <property type="entry name" value="RNI-like"/>
    <property type="match status" value="2"/>
</dbReference>
<evidence type="ECO:0000256" key="1">
    <source>
        <dbReference type="ARBA" id="ARBA00004430"/>
    </source>
</evidence>
<dbReference type="GO" id="GO:0005930">
    <property type="term" value="C:axoneme"/>
    <property type="evidence" value="ECO:0007669"/>
    <property type="project" value="UniProtKB-SubCell"/>
</dbReference>
<organism evidence="3 4">
    <name type="scientific">Chlorella ohadii</name>
    <dbReference type="NCBI Taxonomy" id="2649997"/>
    <lineage>
        <taxon>Eukaryota</taxon>
        <taxon>Viridiplantae</taxon>
        <taxon>Chlorophyta</taxon>
        <taxon>core chlorophytes</taxon>
        <taxon>Trebouxiophyceae</taxon>
        <taxon>Chlorellales</taxon>
        <taxon>Chlorellaceae</taxon>
        <taxon>Chlorella clade</taxon>
        <taxon>Chlorella</taxon>
    </lineage>
</organism>
<dbReference type="GO" id="GO:0031146">
    <property type="term" value="P:SCF-dependent proteasomal ubiquitin-dependent protein catabolic process"/>
    <property type="evidence" value="ECO:0007669"/>
    <property type="project" value="TreeGrafter"/>
</dbReference>
<dbReference type="InterPro" id="IPR001611">
    <property type="entry name" value="Leu-rich_rpt"/>
</dbReference>
<evidence type="ECO:0000256" key="2">
    <source>
        <dbReference type="SAM" id="MobiDB-lite"/>
    </source>
</evidence>
<feature type="compositionally biased region" description="Polar residues" evidence="2">
    <location>
        <begin position="599"/>
        <end position="608"/>
    </location>
</feature>
<dbReference type="Pfam" id="PF13516">
    <property type="entry name" value="LRR_6"/>
    <property type="match status" value="1"/>
</dbReference>
<dbReference type="PANTHER" id="PTHR13318">
    <property type="entry name" value="PARTNER OF PAIRED, ISOFORM B-RELATED"/>
    <property type="match status" value="1"/>
</dbReference>
<evidence type="ECO:0000313" key="3">
    <source>
        <dbReference type="EMBL" id="KAI7836132.1"/>
    </source>
</evidence>
<dbReference type="InterPro" id="IPR032675">
    <property type="entry name" value="LRR_dom_sf"/>
</dbReference>
<feature type="region of interest" description="Disordered" evidence="2">
    <location>
        <begin position="596"/>
        <end position="667"/>
    </location>
</feature>
<evidence type="ECO:0000313" key="4">
    <source>
        <dbReference type="Proteomes" id="UP001205105"/>
    </source>
</evidence>
<dbReference type="SMART" id="SM00367">
    <property type="entry name" value="LRR_CC"/>
    <property type="match status" value="6"/>
</dbReference>
<name>A0AAD5DDL5_9CHLO</name>
<comment type="caution">
    <text evidence="3">The sequence shown here is derived from an EMBL/GenBank/DDBJ whole genome shotgun (WGS) entry which is preliminary data.</text>
</comment>
<feature type="compositionally biased region" description="Low complexity" evidence="2">
    <location>
        <begin position="650"/>
        <end position="662"/>
    </location>
</feature>
<accession>A0AAD5DDL5</accession>
<dbReference type="Gene3D" id="3.80.10.10">
    <property type="entry name" value="Ribonuclease Inhibitor"/>
    <property type="match status" value="4"/>
</dbReference>
<dbReference type="InterPro" id="IPR006553">
    <property type="entry name" value="Leu-rich_rpt_Cys-con_subtyp"/>
</dbReference>
<dbReference type="AlphaFoldDB" id="A0AAD5DDL5"/>
<dbReference type="Proteomes" id="UP001205105">
    <property type="component" value="Unassembled WGS sequence"/>
</dbReference>